<reference evidence="7 8" key="1">
    <citation type="submission" date="2015-01" db="EMBL/GenBank/DDBJ databases">
        <title>The Genome Sequence of Rhinocladiella mackenzie CBS 650.93.</title>
        <authorList>
            <consortium name="The Broad Institute Genomics Platform"/>
            <person name="Cuomo C."/>
            <person name="de Hoog S."/>
            <person name="Gorbushina A."/>
            <person name="Stielow B."/>
            <person name="Teixiera M."/>
            <person name="Abouelleil A."/>
            <person name="Chapman S.B."/>
            <person name="Priest M."/>
            <person name="Young S.K."/>
            <person name="Wortman J."/>
            <person name="Nusbaum C."/>
            <person name="Birren B."/>
        </authorList>
    </citation>
    <scope>NUCLEOTIDE SEQUENCE [LARGE SCALE GENOMIC DNA]</scope>
    <source>
        <strain evidence="7 8">CBS 650.93</strain>
    </source>
</reference>
<dbReference type="InterPro" id="IPR002938">
    <property type="entry name" value="FAD-bd"/>
</dbReference>
<dbReference type="PANTHER" id="PTHR13789:SF236">
    <property type="entry name" value="MONOOXYGENASE, PUTATIVE (AFU_ORTHOLOGUE AFUA_6G12060)-RELATED"/>
    <property type="match status" value="1"/>
</dbReference>
<dbReference type="SUPFAM" id="SSF51905">
    <property type="entry name" value="FAD/NAD(P)-binding domain"/>
    <property type="match status" value="1"/>
</dbReference>
<keyword evidence="4" id="KW-0560">Oxidoreductase</keyword>
<comment type="similarity">
    <text evidence="1">Belongs to the paxM FAD-dependent monooxygenase family.</text>
</comment>
<evidence type="ECO:0000256" key="5">
    <source>
        <dbReference type="ARBA" id="ARBA00023033"/>
    </source>
</evidence>
<dbReference type="Pfam" id="PF01494">
    <property type="entry name" value="FAD_binding_3"/>
    <property type="match status" value="1"/>
</dbReference>
<dbReference type="InterPro" id="IPR050493">
    <property type="entry name" value="FAD-dep_Monooxygenase_BioMet"/>
</dbReference>
<dbReference type="GeneID" id="25291255"/>
<dbReference type="RefSeq" id="XP_013275664.1">
    <property type="nucleotide sequence ID" value="XM_013420210.1"/>
</dbReference>
<keyword evidence="8" id="KW-1185">Reference proteome</keyword>
<evidence type="ECO:0000256" key="3">
    <source>
        <dbReference type="ARBA" id="ARBA00022827"/>
    </source>
</evidence>
<evidence type="ECO:0000259" key="6">
    <source>
        <dbReference type="Pfam" id="PF01494"/>
    </source>
</evidence>
<dbReference type="OrthoDB" id="16820at2759"/>
<evidence type="ECO:0000256" key="2">
    <source>
        <dbReference type="ARBA" id="ARBA00022630"/>
    </source>
</evidence>
<dbReference type="InterPro" id="IPR036188">
    <property type="entry name" value="FAD/NAD-bd_sf"/>
</dbReference>
<dbReference type="PRINTS" id="PR00420">
    <property type="entry name" value="RNGMNOXGNASE"/>
</dbReference>
<dbReference type="EMBL" id="KN847476">
    <property type="protein sequence ID" value="KIX08528.1"/>
    <property type="molecule type" value="Genomic_DNA"/>
</dbReference>
<dbReference type="HOGENOM" id="CLU_1230498_0_0_1"/>
<protein>
    <recommendedName>
        <fullName evidence="6">FAD-binding domain-containing protein</fullName>
    </recommendedName>
</protein>
<evidence type="ECO:0000313" key="8">
    <source>
        <dbReference type="Proteomes" id="UP000053617"/>
    </source>
</evidence>
<keyword evidence="5" id="KW-0503">Monooxygenase</keyword>
<dbReference type="GO" id="GO:0071949">
    <property type="term" value="F:FAD binding"/>
    <property type="evidence" value="ECO:0007669"/>
    <property type="project" value="InterPro"/>
</dbReference>
<keyword evidence="2" id="KW-0285">Flavoprotein</keyword>
<evidence type="ECO:0000256" key="1">
    <source>
        <dbReference type="ARBA" id="ARBA00007992"/>
    </source>
</evidence>
<dbReference type="STRING" id="1442369.A0A0D2HDF7"/>
<feature type="domain" description="FAD-binding" evidence="6">
    <location>
        <begin position="22"/>
        <end position="184"/>
    </location>
</feature>
<dbReference type="AlphaFoldDB" id="A0A0D2HDF7"/>
<evidence type="ECO:0000313" key="7">
    <source>
        <dbReference type="EMBL" id="KIX08528.1"/>
    </source>
</evidence>
<sequence>MKYAGKGSGPDGIAYPGSSGINVIVIGLGYAGVTAAIECHRKGHKVAIYEQTHGVSTLGDMIGLSPNSAKIIAKWDNGKIHEQIIPHAGQYIENNIYRHDTGEVLYRQPMAGYSSFQGYLAPRPLLMKLFVDHCRKLGIPVFFGQRVTEVFEDENEAGIILQGTKTRIKADCVLACDGVHSKARGIITGWQDRPYPTGYATYRAWYSAELIRDNPKLQFRFEGDH</sequence>
<dbReference type="Gene3D" id="3.50.50.60">
    <property type="entry name" value="FAD/NAD(P)-binding domain"/>
    <property type="match status" value="1"/>
</dbReference>
<dbReference type="PANTHER" id="PTHR13789">
    <property type="entry name" value="MONOOXYGENASE"/>
    <property type="match status" value="1"/>
</dbReference>
<dbReference type="Proteomes" id="UP000053617">
    <property type="component" value="Unassembled WGS sequence"/>
</dbReference>
<accession>A0A0D2HDF7</accession>
<gene>
    <name evidence="7" type="ORF">Z518_03184</name>
</gene>
<evidence type="ECO:0000256" key="4">
    <source>
        <dbReference type="ARBA" id="ARBA00023002"/>
    </source>
</evidence>
<organism evidence="7 8">
    <name type="scientific">Rhinocladiella mackenziei CBS 650.93</name>
    <dbReference type="NCBI Taxonomy" id="1442369"/>
    <lineage>
        <taxon>Eukaryota</taxon>
        <taxon>Fungi</taxon>
        <taxon>Dikarya</taxon>
        <taxon>Ascomycota</taxon>
        <taxon>Pezizomycotina</taxon>
        <taxon>Eurotiomycetes</taxon>
        <taxon>Chaetothyriomycetidae</taxon>
        <taxon>Chaetothyriales</taxon>
        <taxon>Herpotrichiellaceae</taxon>
        <taxon>Rhinocladiella</taxon>
    </lineage>
</organism>
<name>A0A0D2HDF7_9EURO</name>
<keyword evidence="3" id="KW-0274">FAD</keyword>
<dbReference type="VEuPathDB" id="FungiDB:Z518_03184"/>
<dbReference type="GO" id="GO:0004497">
    <property type="term" value="F:monooxygenase activity"/>
    <property type="evidence" value="ECO:0007669"/>
    <property type="project" value="UniProtKB-KW"/>
</dbReference>
<proteinExistence type="inferred from homology"/>